<comment type="caution">
    <text evidence="3">The sequence shown here is derived from an EMBL/GenBank/DDBJ whole genome shotgun (WGS) entry which is preliminary data.</text>
</comment>
<dbReference type="InterPro" id="IPR050625">
    <property type="entry name" value="ParA/MinD_ATPase"/>
</dbReference>
<protein>
    <submittedName>
        <fullName evidence="3">Septum site-determining protein Ssd</fullName>
    </submittedName>
</protein>
<dbReference type="PANTHER" id="PTHR43384">
    <property type="entry name" value="SEPTUM SITE-DETERMINING PROTEIN MIND HOMOLOG, CHLOROPLASTIC-RELATED"/>
    <property type="match status" value="1"/>
</dbReference>
<feature type="domain" description="Rv3660c-like CheY-like N-terminal" evidence="2">
    <location>
        <begin position="100"/>
        <end position="202"/>
    </location>
</feature>
<keyword evidence="4" id="KW-1185">Reference proteome</keyword>
<dbReference type="PANTHER" id="PTHR43384:SF11">
    <property type="entry name" value="SEPTUM SITE DETERMINING PROTEIN"/>
    <property type="match status" value="1"/>
</dbReference>
<evidence type="ECO:0000313" key="3">
    <source>
        <dbReference type="EMBL" id="MFB9715380.1"/>
    </source>
</evidence>
<dbReference type="Proteomes" id="UP001589536">
    <property type="component" value="Unassembled WGS sequence"/>
</dbReference>
<evidence type="ECO:0000256" key="1">
    <source>
        <dbReference type="SAM" id="MobiDB-lite"/>
    </source>
</evidence>
<feature type="region of interest" description="Disordered" evidence="1">
    <location>
        <begin position="1"/>
        <end position="89"/>
    </location>
</feature>
<dbReference type="SUPFAM" id="SSF52540">
    <property type="entry name" value="P-loop containing nucleoside triphosphate hydrolases"/>
    <property type="match status" value="1"/>
</dbReference>
<dbReference type="EMBL" id="JBHMBH010000029">
    <property type="protein sequence ID" value="MFB9715380.1"/>
    <property type="molecule type" value="Genomic_DNA"/>
</dbReference>
<feature type="compositionally biased region" description="Gly residues" evidence="1">
    <location>
        <begin position="10"/>
        <end position="21"/>
    </location>
</feature>
<evidence type="ECO:0000313" key="4">
    <source>
        <dbReference type="Proteomes" id="UP001589536"/>
    </source>
</evidence>
<dbReference type="NCBIfam" id="TIGR03815">
    <property type="entry name" value="CpaE_hom_Actino"/>
    <property type="match status" value="1"/>
</dbReference>
<reference evidence="3 4" key="1">
    <citation type="submission" date="2024-09" db="EMBL/GenBank/DDBJ databases">
        <authorList>
            <person name="Sun Q."/>
            <person name="Mori K."/>
        </authorList>
    </citation>
    <scope>NUCLEOTIDE SEQUENCE [LARGE SCALE GENOMIC DNA]</scope>
    <source>
        <strain evidence="3 4">JCM 13519</strain>
    </source>
</reference>
<feature type="compositionally biased region" description="Basic and acidic residues" evidence="1">
    <location>
        <begin position="66"/>
        <end position="77"/>
    </location>
</feature>
<evidence type="ECO:0000259" key="2">
    <source>
        <dbReference type="Pfam" id="PF26563"/>
    </source>
</evidence>
<dbReference type="Gene3D" id="3.40.50.300">
    <property type="entry name" value="P-loop containing nucleotide triphosphate hydrolases"/>
    <property type="match status" value="1"/>
</dbReference>
<proteinExistence type="predicted"/>
<organism evidence="3 4">
    <name type="scientific">Arthrobacter methylotrophus</name>
    <dbReference type="NCBI Taxonomy" id="121291"/>
    <lineage>
        <taxon>Bacteria</taxon>
        <taxon>Bacillati</taxon>
        <taxon>Actinomycetota</taxon>
        <taxon>Actinomycetes</taxon>
        <taxon>Micrococcales</taxon>
        <taxon>Micrococcaceae</taxon>
        <taxon>Arthrobacter</taxon>
    </lineage>
</organism>
<dbReference type="RefSeq" id="WP_345034762.1">
    <property type="nucleotide sequence ID" value="NZ_BAABED010000001.1"/>
</dbReference>
<accession>A0ABV5UT38</accession>
<feature type="compositionally biased region" description="Low complexity" evidence="1">
    <location>
        <begin position="22"/>
        <end position="37"/>
    </location>
</feature>
<name>A0ABV5UT38_9MICC</name>
<sequence>MSGQHIEPSGGSGGDNGGLREGAGARAGLKASVGSRARAGRRGMHDASGLQRGRHRPGIASARGPDPGRDRDTRADPDPDPSTAAAEPWLPVDSAEVLLVTDNVRLHADIERIAAAVGASLRTSADSAGALSMWDTAGMVLLGSDIRELPPRRRPPSVLLGLNGEGDSLWQLGAALGAERVAVLPEAAAWLAEHLSRSHAPEPGGLVLGVTGGCGGAGASTAAVWLAQEAAVHGVRTLLVDGDPRGGGLELCLAAEDAPGLRWPDLAGASGSIGSGQLSDSLPAAGGFSFLSWPGSRERSLDVEPGAVAAVLDASRRGFELVIVDIGRGSESLASFAWDCDRILLVAPAQLRAAVAAARLLQELPPVDTALVIRGNAGSALDGPLIAESLGLPLGGVLPEIRGTAAAAELGRLLEFGKRKAVRRFARAVLQLLDGAA</sequence>
<dbReference type="Pfam" id="PF26563">
    <property type="entry name" value="Rv3660c_N"/>
    <property type="match status" value="1"/>
</dbReference>
<dbReference type="InterPro" id="IPR027417">
    <property type="entry name" value="P-loop_NTPase"/>
</dbReference>
<dbReference type="InterPro" id="IPR059050">
    <property type="entry name" value="Rv3660c_N"/>
</dbReference>
<dbReference type="InterPro" id="IPR022521">
    <property type="entry name" value="Rv3660c"/>
</dbReference>
<gene>
    <name evidence="3" type="primary">ssd</name>
    <name evidence="3" type="ORF">ACFFPI_14780</name>
</gene>